<evidence type="ECO:0000313" key="2">
    <source>
        <dbReference type="Proteomes" id="UP000271974"/>
    </source>
</evidence>
<gene>
    <name evidence="1" type="ORF">EGW08_000126</name>
</gene>
<comment type="caution">
    <text evidence="1">The sequence shown here is derived from an EMBL/GenBank/DDBJ whole genome shotgun (WGS) entry which is preliminary data.</text>
</comment>
<dbReference type="Proteomes" id="UP000271974">
    <property type="component" value="Unassembled WGS sequence"/>
</dbReference>
<dbReference type="EMBL" id="RQTK01000002">
    <property type="protein sequence ID" value="RUS92102.1"/>
    <property type="molecule type" value="Genomic_DNA"/>
</dbReference>
<accession>A0A3S1I4N8</accession>
<protein>
    <submittedName>
        <fullName evidence="1">Uncharacterized protein</fullName>
    </submittedName>
</protein>
<reference evidence="1 2" key="1">
    <citation type="submission" date="2019-01" db="EMBL/GenBank/DDBJ databases">
        <title>A draft genome assembly of the solar-powered sea slug Elysia chlorotica.</title>
        <authorList>
            <person name="Cai H."/>
            <person name="Li Q."/>
            <person name="Fang X."/>
            <person name="Li J."/>
            <person name="Curtis N.E."/>
            <person name="Altenburger A."/>
            <person name="Shibata T."/>
            <person name="Feng M."/>
            <person name="Maeda T."/>
            <person name="Schwartz J.A."/>
            <person name="Shigenobu S."/>
            <person name="Lundholm N."/>
            <person name="Nishiyama T."/>
            <person name="Yang H."/>
            <person name="Hasebe M."/>
            <person name="Li S."/>
            <person name="Pierce S.K."/>
            <person name="Wang J."/>
        </authorList>
    </citation>
    <scope>NUCLEOTIDE SEQUENCE [LARGE SCALE GENOMIC DNA]</scope>
    <source>
        <strain evidence="1">EC2010</strain>
        <tissue evidence="1">Whole organism of an adult</tissue>
    </source>
</reference>
<sequence>MIDKINSSAVTIVNYVTPDVTGSHSLGNHGIFSTHPGRDFSLYTTQCTGIFGVGSARGNHGIFSTHPGRDFSLYTTQCTGIFGVGSARLYRTVGKSSREDSWLSVMLDVWVQDWHCIGIKLHGPWHAYKLAIDRSVLAPGDVSRMMRRPGTGSPALAGPLVAFPALMQGIVQCSGTSGTFSQRSMNYECKNKRGRPATVD</sequence>
<dbReference type="AlphaFoldDB" id="A0A3S1I4N8"/>
<evidence type="ECO:0000313" key="1">
    <source>
        <dbReference type="EMBL" id="RUS92102.1"/>
    </source>
</evidence>
<name>A0A3S1I4N8_ELYCH</name>
<keyword evidence="2" id="KW-1185">Reference proteome</keyword>
<proteinExistence type="predicted"/>
<organism evidence="1 2">
    <name type="scientific">Elysia chlorotica</name>
    <name type="common">Eastern emerald elysia</name>
    <name type="synonym">Sea slug</name>
    <dbReference type="NCBI Taxonomy" id="188477"/>
    <lineage>
        <taxon>Eukaryota</taxon>
        <taxon>Metazoa</taxon>
        <taxon>Spiralia</taxon>
        <taxon>Lophotrochozoa</taxon>
        <taxon>Mollusca</taxon>
        <taxon>Gastropoda</taxon>
        <taxon>Heterobranchia</taxon>
        <taxon>Euthyneura</taxon>
        <taxon>Panpulmonata</taxon>
        <taxon>Sacoglossa</taxon>
        <taxon>Placobranchoidea</taxon>
        <taxon>Plakobranchidae</taxon>
        <taxon>Elysia</taxon>
    </lineage>
</organism>